<keyword evidence="7" id="KW-1185">Reference proteome</keyword>
<dbReference type="InterPro" id="IPR037171">
    <property type="entry name" value="NagB/RpiA_transferase-like"/>
</dbReference>
<dbReference type="SMART" id="SM01134">
    <property type="entry name" value="DeoRC"/>
    <property type="match status" value="1"/>
</dbReference>
<feature type="compositionally biased region" description="Polar residues" evidence="4">
    <location>
        <begin position="1"/>
        <end position="10"/>
    </location>
</feature>
<accession>A0A5C5R6H5</accession>
<dbReference type="GO" id="GO:0003677">
    <property type="term" value="F:DNA binding"/>
    <property type="evidence" value="ECO:0007669"/>
    <property type="project" value="UniProtKB-KW"/>
</dbReference>
<evidence type="ECO:0000259" key="5">
    <source>
        <dbReference type="PROSITE" id="PS51000"/>
    </source>
</evidence>
<sequence>MQGTGASPTNRGRHSGGIDRAESRRQLIAETVLAAGSASPQELAAQFGVSIVTMHRDLAELERRGVVRKFRGGVTAQPSGVFESQMSYRMANRVAHKKAIANAALDYVQPGMSILLDDSTTVLAMLDGLAQRTPLHVATTFLTGLHRLGELSRSHDLTVIGLGGRFDPSYDSFAGVTTRQQVEGLHVDAVFMSTSAVSRTDLFHQEEQVASLKRSMLGSATEKYLLVDHSKLDRVALLKVASLSEMTLVLTDSDADPAVLASWREAEIPYRQVPVTETGSDQSLES</sequence>
<proteinExistence type="predicted"/>
<dbReference type="PROSITE" id="PS00894">
    <property type="entry name" value="HTH_DEOR_1"/>
    <property type="match status" value="1"/>
</dbReference>
<dbReference type="InterPro" id="IPR036390">
    <property type="entry name" value="WH_DNA-bd_sf"/>
</dbReference>
<dbReference type="PANTHER" id="PTHR30363:SF44">
    <property type="entry name" value="AGA OPERON TRANSCRIPTIONAL REPRESSOR-RELATED"/>
    <property type="match status" value="1"/>
</dbReference>
<dbReference type="AlphaFoldDB" id="A0A5C5R6H5"/>
<reference evidence="6 7" key="1">
    <citation type="submission" date="2019-06" db="EMBL/GenBank/DDBJ databases">
        <title>Tsukamurella conjunctivitidis sp. nov., Tsukamurella assacharolytica sp. nov. and Tsukamurella sputae sp. nov. isolated from patients with conjunctivitis, bacteraemia (lymphoma) and respiratory infection (sputum) in Hong Kong.</title>
        <authorList>
            <person name="Teng J.L.L."/>
            <person name="Lee H.H."/>
            <person name="Fong J.Y.H."/>
            <person name="Fok K.M.N."/>
            <person name="Lau S.K.P."/>
            <person name="Woo P.C.Y."/>
        </authorList>
    </citation>
    <scope>NUCLEOTIDE SEQUENCE [LARGE SCALE GENOMIC DNA]</scope>
    <source>
        <strain evidence="6 7">HKU71</strain>
    </source>
</reference>
<dbReference type="SUPFAM" id="SSF46785">
    <property type="entry name" value="Winged helix' DNA-binding domain"/>
    <property type="match status" value="1"/>
</dbReference>
<evidence type="ECO:0000256" key="1">
    <source>
        <dbReference type="ARBA" id="ARBA00023015"/>
    </source>
</evidence>
<dbReference type="InterPro" id="IPR018356">
    <property type="entry name" value="Tscrpt_reg_HTH_DeoR_CS"/>
</dbReference>
<comment type="caution">
    <text evidence="6">The sequence shown here is derived from an EMBL/GenBank/DDBJ whole genome shotgun (WGS) entry which is preliminary data.</text>
</comment>
<evidence type="ECO:0000256" key="2">
    <source>
        <dbReference type="ARBA" id="ARBA00023125"/>
    </source>
</evidence>
<feature type="region of interest" description="Disordered" evidence="4">
    <location>
        <begin position="1"/>
        <end position="20"/>
    </location>
</feature>
<organism evidence="6 7">
    <name type="scientific">Tsukamurella asaccharolytica</name>
    <dbReference type="NCBI Taxonomy" id="2592067"/>
    <lineage>
        <taxon>Bacteria</taxon>
        <taxon>Bacillati</taxon>
        <taxon>Actinomycetota</taxon>
        <taxon>Actinomycetes</taxon>
        <taxon>Mycobacteriales</taxon>
        <taxon>Tsukamurellaceae</taxon>
        <taxon>Tsukamurella</taxon>
    </lineage>
</organism>
<dbReference type="InterPro" id="IPR036388">
    <property type="entry name" value="WH-like_DNA-bd_sf"/>
</dbReference>
<name>A0A5C5R6H5_9ACTN</name>
<dbReference type="EMBL" id="VIGW01000007">
    <property type="protein sequence ID" value="TWS18659.1"/>
    <property type="molecule type" value="Genomic_DNA"/>
</dbReference>
<dbReference type="InterPro" id="IPR050313">
    <property type="entry name" value="Carb_Metab_HTH_regulators"/>
</dbReference>
<evidence type="ECO:0000313" key="6">
    <source>
        <dbReference type="EMBL" id="TWS18659.1"/>
    </source>
</evidence>
<dbReference type="Gene3D" id="3.40.50.1360">
    <property type="match status" value="1"/>
</dbReference>
<dbReference type="SMART" id="SM00420">
    <property type="entry name" value="HTH_DEOR"/>
    <property type="match status" value="1"/>
</dbReference>
<dbReference type="InterPro" id="IPR014036">
    <property type="entry name" value="DeoR-like_C"/>
</dbReference>
<keyword evidence="2" id="KW-0238">DNA-binding</keyword>
<keyword evidence="1" id="KW-0805">Transcription regulation</keyword>
<dbReference type="Gene3D" id="1.10.10.10">
    <property type="entry name" value="Winged helix-like DNA-binding domain superfamily/Winged helix DNA-binding domain"/>
    <property type="match status" value="1"/>
</dbReference>
<dbReference type="Pfam" id="PF08220">
    <property type="entry name" value="HTH_DeoR"/>
    <property type="match status" value="1"/>
</dbReference>
<evidence type="ECO:0000256" key="3">
    <source>
        <dbReference type="ARBA" id="ARBA00023163"/>
    </source>
</evidence>
<dbReference type="Proteomes" id="UP000317291">
    <property type="component" value="Unassembled WGS sequence"/>
</dbReference>
<keyword evidence="3" id="KW-0804">Transcription</keyword>
<dbReference type="SUPFAM" id="SSF100950">
    <property type="entry name" value="NagB/RpiA/CoA transferase-like"/>
    <property type="match status" value="1"/>
</dbReference>
<dbReference type="PROSITE" id="PS51000">
    <property type="entry name" value="HTH_DEOR_2"/>
    <property type="match status" value="1"/>
</dbReference>
<evidence type="ECO:0000313" key="7">
    <source>
        <dbReference type="Proteomes" id="UP000317291"/>
    </source>
</evidence>
<feature type="domain" description="HTH deoR-type" evidence="5">
    <location>
        <begin position="21"/>
        <end position="76"/>
    </location>
</feature>
<dbReference type="RefSeq" id="WP_146562133.1">
    <property type="nucleotide sequence ID" value="NZ_VIGW01000007.1"/>
</dbReference>
<gene>
    <name evidence="6" type="ORF">FK529_13810</name>
</gene>
<dbReference type="GO" id="GO:0003700">
    <property type="term" value="F:DNA-binding transcription factor activity"/>
    <property type="evidence" value="ECO:0007669"/>
    <property type="project" value="InterPro"/>
</dbReference>
<dbReference type="OrthoDB" id="7688673at2"/>
<dbReference type="Pfam" id="PF00455">
    <property type="entry name" value="DeoRC"/>
    <property type="match status" value="1"/>
</dbReference>
<evidence type="ECO:0000256" key="4">
    <source>
        <dbReference type="SAM" id="MobiDB-lite"/>
    </source>
</evidence>
<dbReference type="InterPro" id="IPR001034">
    <property type="entry name" value="DeoR_HTH"/>
</dbReference>
<protein>
    <submittedName>
        <fullName evidence="6">DeoR/GlpR transcriptional regulator</fullName>
    </submittedName>
</protein>
<dbReference type="PANTHER" id="PTHR30363">
    <property type="entry name" value="HTH-TYPE TRANSCRIPTIONAL REGULATOR SRLR-RELATED"/>
    <property type="match status" value="1"/>
</dbReference>